<organism evidence="1">
    <name type="scientific">Myoviridae sp. ctxpQ22</name>
    <dbReference type="NCBI Taxonomy" id="2826715"/>
    <lineage>
        <taxon>Viruses</taxon>
        <taxon>Duplodnaviria</taxon>
        <taxon>Heunggongvirae</taxon>
        <taxon>Uroviricota</taxon>
        <taxon>Caudoviricetes</taxon>
    </lineage>
</organism>
<evidence type="ECO:0000313" key="1">
    <source>
        <dbReference type="EMBL" id="DAD89446.1"/>
    </source>
</evidence>
<dbReference type="EMBL" id="BK015061">
    <property type="protein sequence ID" value="DAD89446.1"/>
    <property type="molecule type" value="Genomic_DNA"/>
</dbReference>
<sequence>MTISASQIVKVIPRVINAGGTDLEITGLLLTENPLCVFPGTMAYTSADAVGAYFGTASAEYQTAVKYFLGYDNSFKKPRRLHFARLVTSAVPGALIGGTAADVSALQAISNGSMTITIDGVEKTVSDLNLSAITTQSDAATALQTAIGGVKVEYNSNLNAFIITSSTTGASSSVSVATDGEQTPAALMGLTSEAGATVSQGSAALTVTENMESITNITQNWVSFTTMEEADDDTVMELAQWANDSNGEYLYCPYTTNKNNTNVNGGTNLPKKLADKNVEGVLLTFGGLEYALLAMSIAACIDWDRNNGIVTWAFKTQSGLSASVTDDATAANCVQLGVSFYGRYATRNDDFIFFYEGKMIGGSFGFVDAYVGNLWLRNALQVAIVNGLNQIDRVPYTDEGYTVIRAWCTDPINRALRNGVIDPGVELSEAQRAQLMNEIGEDVSHEIFTNGYYLLIADPGASVRVNRDTPTLGLWYTYGGSVHRLELPVTAVL</sequence>
<accession>A0A8S5N4A5</accession>
<protein>
    <submittedName>
        <fullName evidence="1">Tail sheath protein</fullName>
    </submittedName>
</protein>
<reference evidence="1" key="1">
    <citation type="journal article" date="2021" name="Proc. Natl. Acad. Sci. U.S.A.">
        <title>A Catalog of Tens of Thousands of Viruses from Human Metagenomes Reveals Hidden Associations with Chronic Diseases.</title>
        <authorList>
            <person name="Tisza M.J."/>
            <person name="Buck C.B."/>
        </authorList>
    </citation>
    <scope>NUCLEOTIDE SEQUENCE</scope>
    <source>
        <strain evidence="1">CtxpQ22</strain>
    </source>
</reference>
<proteinExistence type="predicted"/>
<dbReference type="InterPro" id="IPR021808">
    <property type="entry name" value="DUF3383"/>
</dbReference>
<dbReference type="Pfam" id="PF11863">
    <property type="entry name" value="DUF3383"/>
    <property type="match status" value="1"/>
</dbReference>
<name>A0A8S5N4A5_9CAUD</name>